<evidence type="ECO:0000256" key="2">
    <source>
        <dbReference type="ARBA" id="ARBA00022723"/>
    </source>
</evidence>
<dbReference type="PANTHER" id="PTHR23235">
    <property type="entry name" value="KRUEPPEL-LIKE TRANSCRIPTION FACTOR"/>
    <property type="match status" value="1"/>
</dbReference>
<keyword evidence="13" id="KW-1185">Reference proteome</keyword>
<dbReference type="Gene3D" id="3.30.160.60">
    <property type="entry name" value="Classic Zinc Finger"/>
    <property type="match status" value="2"/>
</dbReference>
<feature type="compositionally biased region" description="Low complexity" evidence="10">
    <location>
        <begin position="226"/>
        <end position="238"/>
    </location>
</feature>
<feature type="compositionally biased region" description="Polar residues" evidence="10">
    <location>
        <begin position="49"/>
        <end position="61"/>
    </location>
</feature>
<feature type="compositionally biased region" description="Low complexity" evidence="10">
    <location>
        <begin position="536"/>
        <end position="552"/>
    </location>
</feature>
<feature type="compositionally biased region" description="Basic and acidic residues" evidence="10">
    <location>
        <begin position="84"/>
        <end position="93"/>
    </location>
</feature>
<dbReference type="Proteomes" id="UP000319663">
    <property type="component" value="Unassembled WGS sequence"/>
</dbReference>
<evidence type="ECO:0000313" key="13">
    <source>
        <dbReference type="Proteomes" id="UP000319663"/>
    </source>
</evidence>
<keyword evidence="4 9" id="KW-0863">Zinc-finger</keyword>
<feature type="region of interest" description="Disordered" evidence="10">
    <location>
        <begin position="1"/>
        <end position="117"/>
    </location>
</feature>
<evidence type="ECO:0000256" key="6">
    <source>
        <dbReference type="ARBA" id="ARBA00023015"/>
    </source>
</evidence>
<evidence type="ECO:0000256" key="3">
    <source>
        <dbReference type="ARBA" id="ARBA00022737"/>
    </source>
</evidence>
<organism evidence="12 13">
    <name type="scientific">Monascus purpureus</name>
    <name type="common">Red mold</name>
    <name type="synonym">Monascus anka</name>
    <dbReference type="NCBI Taxonomy" id="5098"/>
    <lineage>
        <taxon>Eukaryota</taxon>
        <taxon>Fungi</taxon>
        <taxon>Dikarya</taxon>
        <taxon>Ascomycota</taxon>
        <taxon>Pezizomycotina</taxon>
        <taxon>Eurotiomycetes</taxon>
        <taxon>Eurotiomycetidae</taxon>
        <taxon>Eurotiales</taxon>
        <taxon>Aspergillaceae</taxon>
        <taxon>Monascus</taxon>
    </lineage>
</organism>
<dbReference type="PANTHER" id="PTHR23235:SF127">
    <property type="entry name" value="TRANSCRIPTION FACTOR, PUTATIVE (AFU_ORTHOLOGUE AFUA_3G09820)-RELATED"/>
    <property type="match status" value="1"/>
</dbReference>
<comment type="subcellular location">
    <subcellularLocation>
        <location evidence="1">Nucleus</location>
    </subcellularLocation>
</comment>
<evidence type="ECO:0000256" key="5">
    <source>
        <dbReference type="ARBA" id="ARBA00022833"/>
    </source>
</evidence>
<keyword evidence="5" id="KW-0862">Zinc</keyword>
<evidence type="ECO:0000256" key="9">
    <source>
        <dbReference type="PROSITE-ProRule" id="PRU00042"/>
    </source>
</evidence>
<name>A0A507QYB7_MONPU</name>
<dbReference type="AlphaFoldDB" id="A0A507QYB7"/>
<protein>
    <recommendedName>
        <fullName evidence="11">C2H2-type domain-containing protein</fullName>
    </recommendedName>
</protein>
<keyword evidence="2" id="KW-0479">Metal-binding</keyword>
<dbReference type="EMBL" id="VIFY01000041">
    <property type="protein sequence ID" value="TQB73578.1"/>
    <property type="molecule type" value="Genomic_DNA"/>
</dbReference>
<dbReference type="FunFam" id="3.30.160.60:FF:000758">
    <property type="entry name" value="C2H2 transcription factor, putative"/>
    <property type="match status" value="1"/>
</dbReference>
<dbReference type="STRING" id="5098.A0A507QYB7"/>
<feature type="region of interest" description="Disordered" evidence="10">
    <location>
        <begin position="192"/>
        <end position="252"/>
    </location>
</feature>
<evidence type="ECO:0000256" key="1">
    <source>
        <dbReference type="ARBA" id="ARBA00004123"/>
    </source>
</evidence>
<dbReference type="GO" id="GO:0005634">
    <property type="term" value="C:nucleus"/>
    <property type="evidence" value="ECO:0007669"/>
    <property type="project" value="UniProtKB-SubCell"/>
</dbReference>
<feature type="compositionally biased region" description="Polar residues" evidence="10">
    <location>
        <begin position="28"/>
        <end position="37"/>
    </location>
</feature>
<feature type="region of interest" description="Disordered" evidence="10">
    <location>
        <begin position="534"/>
        <end position="590"/>
    </location>
</feature>
<feature type="compositionally biased region" description="Low complexity" evidence="10">
    <location>
        <begin position="202"/>
        <end position="211"/>
    </location>
</feature>
<feature type="compositionally biased region" description="Polar residues" evidence="10">
    <location>
        <begin position="571"/>
        <end position="590"/>
    </location>
</feature>
<dbReference type="InterPro" id="IPR036236">
    <property type="entry name" value="Znf_C2H2_sf"/>
</dbReference>
<evidence type="ECO:0000256" key="10">
    <source>
        <dbReference type="SAM" id="MobiDB-lite"/>
    </source>
</evidence>
<dbReference type="GO" id="GO:0008270">
    <property type="term" value="F:zinc ion binding"/>
    <property type="evidence" value="ECO:0007669"/>
    <property type="project" value="UniProtKB-KW"/>
</dbReference>
<proteinExistence type="predicted"/>
<dbReference type="GO" id="GO:0051701">
    <property type="term" value="P:biological process involved in interaction with host"/>
    <property type="evidence" value="ECO:0007669"/>
    <property type="project" value="UniProtKB-ARBA"/>
</dbReference>
<feature type="region of interest" description="Disordered" evidence="10">
    <location>
        <begin position="357"/>
        <end position="496"/>
    </location>
</feature>
<feature type="compositionally biased region" description="Polar residues" evidence="10">
    <location>
        <begin position="1"/>
        <end position="10"/>
    </location>
</feature>
<dbReference type="InterPro" id="IPR013087">
    <property type="entry name" value="Znf_C2H2_type"/>
</dbReference>
<dbReference type="GO" id="GO:0000981">
    <property type="term" value="F:DNA-binding transcription factor activity, RNA polymerase II-specific"/>
    <property type="evidence" value="ECO:0007669"/>
    <property type="project" value="TreeGrafter"/>
</dbReference>
<accession>A0A507QYB7</accession>
<evidence type="ECO:0000256" key="4">
    <source>
        <dbReference type="ARBA" id="ARBA00022771"/>
    </source>
</evidence>
<keyword evidence="7" id="KW-0804">Transcription</keyword>
<dbReference type="PROSITE" id="PS50157">
    <property type="entry name" value="ZINC_FINGER_C2H2_2"/>
    <property type="match status" value="2"/>
</dbReference>
<dbReference type="SUPFAM" id="SSF57667">
    <property type="entry name" value="beta-beta-alpha zinc fingers"/>
    <property type="match status" value="1"/>
</dbReference>
<feature type="domain" description="C2H2-type" evidence="11">
    <location>
        <begin position="149"/>
        <end position="176"/>
    </location>
</feature>
<gene>
    <name evidence="12" type="ORF">MPDQ_005682</name>
</gene>
<evidence type="ECO:0000313" key="12">
    <source>
        <dbReference type="EMBL" id="TQB73578.1"/>
    </source>
</evidence>
<evidence type="ECO:0000256" key="8">
    <source>
        <dbReference type="ARBA" id="ARBA00023242"/>
    </source>
</evidence>
<reference evidence="12 13" key="1">
    <citation type="submission" date="2019-06" db="EMBL/GenBank/DDBJ databases">
        <title>Wine fermentation using esterase from Monascus purpureus.</title>
        <authorList>
            <person name="Geng C."/>
            <person name="Zhang Y."/>
        </authorList>
    </citation>
    <scope>NUCLEOTIDE SEQUENCE [LARGE SCALE GENOMIC DNA]</scope>
    <source>
        <strain evidence="12">HQ1</strain>
    </source>
</reference>
<keyword evidence="8" id="KW-0539">Nucleus</keyword>
<keyword evidence="3" id="KW-0677">Repeat</keyword>
<sequence>MSSFSPVNDSSSHDRTMGDAPTPRPDSKNLSPVQDSQAMAVDQDERNSHPSTATTNANGHSSRPIASKASGSEETRGAAAGESDGDHGERDGSENDAAAEPRSTAGPPPSKKKKGQRFFCTDFPPCTLSFTRSEHLARHIRKHTGERPFQCHCSRRFSRLDNLRQHAQTVHVNEDIPGDSLAATGIRFQRQIRTDRVRPQGRARAGTAGTAGSQGTHSRGHSRNLSGSSITSTASSFSQPEIRRRPPPLIMANDGTARTRLAVDTMAEPPSTPPSQIHGIPGPSAAGSPYATPMFVANGGSPHYASPMSTVSSAFWDGRTPTRRLSVPSGPNPFLQHHAGTYPPPYAHTSPYSNAGVYASPTSTHHSEAAGLSAAEAELRRRTWHPSTYSTLPRPVSNGGLGGYQAPETLQPAFGLNGSAEPPPRLPGIESFDKVLSQQRPLTPPARKRTPMDIDSSNKPPPPLQPSYPAFGGGFIYSQPSVRPPPPISGPGHRRGHVSWDVTLHRNLTGLEIADRSHKDASHWGQQTIAEIQNVSSGPSPSYQPSSAQSKPTGYYAGSTPGTAPGPLAATRTSPEDSSSSEGAPTPSTASLEYHPAIVHSSGYVEPHQHAIPPEVPQSVCATPSVSHPGNDHANLGHSTQPELFSNSSTERSGMGRLEALVAVATRENQHATKLVL</sequence>
<evidence type="ECO:0000259" key="11">
    <source>
        <dbReference type="PROSITE" id="PS50157"/>
    </source>
</evidence>
<dbReference type="FunFam" id="3.30.160.60:FF:000606">
    <property type="entry name" value="C2H2 transcription factor, putative"/>
    <property type="match status" value="1"/>
</dbReference>
<keyword evidence="6" id="KW-0805">Transcription regulation</keyword>
<feature type="domain" description="C2H2-type" evidence="11">
    <location>
        <begin position="118"/>
        <end position="148"/>
    </location>
</feature>
<comment type="caution">
    <text evidence="12">The sequence shown here is derived from an EMBL/GenBank/DDBJ whole genome shotgun (WGS) entry which is preliminary data.</text>
</comment>
<evidence type="ECO:0000256" key="7">
    <source>
        <dbReference type="ARBA" id="ARBA00023163"/>
    </source>
</evidence>
<dbReference type="GO" id="GO:0000978">
    <property type="term" value="F:RNA polymerase II cis-regulatory region sequence-specific DNA binding"/>
    <property type="evidence" value="ECO:0007669"/>
    <property type="project" value="TreeGrafter"/>
</dbReference>